<dbReference type="SUPFAM" id="SSF54001">
    <property type="entry name" value="Cysteine proteinases"/>
    <property type="match status" value="1"/>
</dbReference>
<feature type="region of interest" description="Disordered" evidence="6">
    <location>
        <begin position="925"/>
        <end position="1062"/>
    </location>
</feature>
<keyword evidence="3 8" id="KW-0732">Signal</keyword>
<organism evidence="10 11">
    <name type="scientific">Streptococcus merionis</name>
    <dbReference type="NCBI Taxonomy" id="400065"/>
    <lineage>
        <taxon>Bacteria</taxon>
        <taxon>Bacillati</taxon>
        <taxon>Bacillota</taxon>
        <taxon>Bacilli</taxon>
        <taxon>Lactobacillales</taxon>
        <taxon>Streptococcaceae</taxon>
        <taxon>Streptococcus</taxon>
    </lineage>
</organism>
<evidence type="ECO:0000256" key="1">
    <source>
        <dbReference type="ARBA" id="ARBA00022512"/>
    </source>
</evidence>
<feature type="compositionally biased region" description="Basic and acidic residues" evidence="6">
    <location>
        <begin position="933"/>
        <end position="970"/>
    </location>
</feature>
<keyword evidence="7" id="KW-1133">Transmembrane helix</keyword>
<dbReference type="eggNOG" id="ENOG5033ECD">
    <property type="taxonomic scope" value="Bacteria"/>
</dbReference>
<evidence type="ECO:0000313" key="11">
    <source>
        <dbReference type="Proteomes" id="UP000215185"/>
    </source>
</evidence>
<dbReference type="InterPro" id="IPR019931">
    <property type="entry name" value="LPXTG_anchor"/>
</dbReference>
<name>A0A239SQ84_9STRE</name>
<dbReference type="AlphaFoldDB" id="A0A239SQ84"/>
<keyword evidence="1" id="KW-0134">Cell wall</keyword>
<sequence>MNRKRMTTCQLALLTATAIGLSTLALNPAFAEQKNATVTASQSQKPSMSIVKSSLSNQEFVEKLKTEIKDSDEVRIWMLGKSEFWMQNVKLTELVQKIPNGYRFAVLNGKNSHDEIVFIVKDNDLLVNSEEEYTTAAQKKFQTMESQDVHGLFDLQRNNYDVILRSNGLSALKSSHIGINGLPLYSKTIGVTSPFNKEYGNHELTLDKIKENDVKLKELITASGADKAATDAEKVKLWTTYVTSNIPYDELAYEGKGGEYGYELSSDLFSVATRRKAMCVGFSIAAARAMNLLGMPAYVVSGALDGGGAHAATRVYFDGKWHTLEATTSWGELSKKVGKTSAALSYQKWRLDSYTLITKDNQDKTPADGTGYMIIDPDFEEWAKGQETSKLLYINTEAAFVNRTPFVISTDLKNKMQKMNEQLKTSLEALKAKDTENTYKDKIENLIKSVEEDVAALAPNKVVDIWGYEQYMKAWDNTLTFYNQLSNLLSKSAKNNTLSESTDFAKLKEEVEKQVKEEKEAHDKKLAEKTAKVYEEKKEEAPAKATFTPAEPTKSQESMTPETTDAQLTAKKKATISEITALKLPNYLANQYKTKVNGATSSSAIDTILNEAKEEAGKYSSLETEREKQKQIIWTTPNLLPGERDDYDKLLANASSADEMQTIVNQAKEKSAAKKVIFDKQAQLQSQVSNSQYLSSDEKAKLNSWIESSKTEKELEKVTKDINSAEETAKAQAEKAKERQEQERAELEAKQKQAEEVAQKAEAERQRLEEEKAALATQQEAAEAARLQAEAQAKLEREEAEKRRQAELEAEQKQAEETAQKAELERQRLAEEAAALEAQKQATETERLQAETQLESEETESLRQAELEAEQKLTEKKAQEEQAAQEAKELQRQAEEIAQKAEAERQRLEAEQAALIAQQQAAEAARLQAEAQAKLEREEAEKRQAELEAEQKQAEEAAQKAELERQRLAKEAAALAITPTETEVLSVEKAQAEQNHQNETTTSSTVEKELPIRSESTNSTTSGSTPKNENAAGQKQEVPSSIKTEEQAEQTLQAEPRTTLLQTQVGDTRIEAEFSKEMTEVNQLHAQKVEDHTLIQSVAQRVGVNAENVTIYDLTLAKDAHKVHSSESRTVRIAVSDTRKDYKVYHIKEDGTLELLPSSMENGKVVFNVNHFSKFAIVAVDKNEMANKKQLPQTGTVNWSGAFLGFGLMVLSLLGFKKRKEN</sequence>
<keyword evidence="7" id="KW-0472">Membrane</keyword>
<keyword evidence="11" id="KW-1185">Reference proteome</keyword>
<keyword evidence="2" id="KW-0964">Secreted</keyword>
<feature type="coiled-coil region" evidence="5">
    <location>
        <begin position="504"/>
        <end position="532"/>
    </location>
</feature>
<reference evidence="10 11" key="1">
    <citation type="submission" date="2017-06" db="EMBL/GenBank/DDBJ databases">
        <authorList>
            <consortium name="Pathogen Informatics"/>
        </authorList>
    </citation>
    <scope>NUCLEOTIDE SEQUENCE [LARGE SCALE GENOMIC DNA]</scope>
    <source>
        <strain evidence="10 11">NCTC13788</strain>
    </source>
</reference>
<feature type="compositionally biased region" description="Polar residues" evidence="6">
    <location>
        <begin position="1026"/>
        <end position="1042"/>
    </location>
</feature>
<evidence type="ECO:0000259" key="9">
    <source>
        <dbReference type="PROSITE" id="PS50847"/>
    </source>
</evidence>
<dbReference type="SMART" id="SM00460">
    <property type="entry name" value="TGc"/>
    <property type="match status" value="1"/>
</dbReference>
<keyword evidence="5" id="KW-0175">Coiled coil</keyword>
<feature type="compositionally biased region" description="Basic and acidic residues" evidence="6">
    <location>
        <begin position="727"/>
        <end position="773"/>
    </location>
</feature>
<feature type="compositionally biased region" description="Low complexity" evidence="6">
    <location>
        <begin position="1014"/>
        <end position="1025"/>
    </location>
</feature>
<dbReference type="NCBIfam" id="TIGR01167">
    <property type="entry name" value="LPXTG_anchor"/>
    <property type="match status" value="1"/>
</dbReference>
<protein>
    <submittedName>
        <fullName evidence="10">Beta antigen</fullName>
    </submittedName>
</protein>
<dbReference type="EMBL" id="LT906439">
    <property type="protein sequence ID" value="SNU87422.1"/>
    <property type="molecule type" value="Genomic_DNA"/>
</dbReference>
<evidence type="ECO:0000313" key="10">
    <source>
        <dbReference type="EMBL" id="SNU87422.1"/>
    </source>
</evidence>
<feature type="region of interest" description="Disordered" evidence="6">
    <location>
        <begin position="535"/>
        <end position="570"/>
    </location>
</feature>
<keyword evidence="7" id="KW-0812">Transmembrane</keyword>
<feature type="compositionally biased region" description="Polar residues" evidence="6">
    <location>
        <begin position="992"/>
        <end position="1005"/>
    </location>
</feature>
<dbReference type="OrthoDB" id="2237789at2"/>
<feature type="signal peptide" evidence="8">
    <location>
        <begin position="1"/>
        <end position="31"/>
    </location>
</feature>
<dbReference type="Proteomes" id="UP000215185">
    <property type="component" value="Chromosome 1"/>
</dbReference>
<feature type="region of interest" description="Disordered" evidence="6">
    <location>
        <begin position="712"/>
        <end position="908"/>
    </location>
</feature>
<feature type="compositionally biased region" description="Polar residues" evidence="6">
    <location>
        <begin position="553"/>
        <end position="567"/>
    </location>
</feature>
<dbReference type="RefSeq" id="WP_018374633.1">
    <property type="nucleotide sequence ID" value="NZ_LT906439.1"/>
</dbReference>
<evidence type="ECO:0000256" key="8">
    <source>
        <dbReference type="SAM" id="SignalP"/>
    </source>
</evidence>
<feature type="compositionally biased region" description="Low complexity" evidence="6">
    <location>
        <begin position="774"/>
        <end position="792"/>
    </location>
</feature>
<evidence type="ECO:0000256" key="5">
    <source>
        <dbReference type="SAM" id="Coils"/>
    </source>
</evidence>
<evidence type="ECO:0000256" key="2">
    <source>
        <dbReference type="ARBA" id="ARBA00022525"/>
    </source>
</evidence>
<accession>A0A239SQ84</accession>
<dbReference type="STRING" id="1123308.GCA_000380085_02087"/>
<feature type="compositionally biased region" description="Low complexity" evidence="6">
    <location>
        <begin position="832"/>
        <end position="842"/>
    </location>
</feature>
<dbReference type="KEGG" id="smen:SAMEA4412692_0645"/>
<evidence type="ECO:0000256" key="7">
    <source>
        <dbReference type="SAM" id="Phobius"/>
    </source>
</evidence>
<feature type="compositionally biased region" description="Basic and acidic residues" evidence="6">
    <location>
        <begin position="860"/>
        <end position="908"/>
    </location>
</feature>
<feature type="chain" id="PRO_5011232989" evidence="8">
    <location>
        <begin position="32"/>
        <end position="1222"/>
    </location>
</feature>
<keyword evidence="4" id="KW-0572">Peptidoglycan-anchor</keyword>
<feature type="compositionally biased region" description="Basic and acidic residues" evidence="6">
    <location>
        <begin position="793"/>
        <end position="831"/>
    </location>
</feature>
<gene>
    <name evidence="10" type="primary">bag_2</name>
    <name evidence="10" type="ORF">SAMEA4412692_00645</name>
</gene>
<proteinExistence type="predicted"/>
<dbReference type="Gene3D" id="3.10.620.30">
    <property type="match status" value="1"/>
</dbReference>
<dbReference type="PROSITE" id="PS50847">
    <property type="entry name" value="GRAM_POS_ANCHORING"/>
    <property type="match status" value="1"/>
</dbReference>
<feature type="transmembrane region" description="Helical" evidence="7">
    <location>
        <begin position="1197"/>
        <end position="1216"/>
    </location>
</feature>
<evidence type="ECO:0000256" key="4">
    <source>
        <dbReference type="ARBA" id="ARBA00023088"/>
    </source>
</evidence>
<feature type="domain" description="Gram-positive cocci surface proteins LPxTG" evidence="9">
    <location>
        <begin position="1191"/>
        <end position="1222"/>
    </location>
</feature>
<dbReference type="InterPro" id="IPR002931">
    <property type="entry name" value="Transglutaminase-like"/>
</dbReference>
<evidence type="ECO:0000256" key="3">
    <source>
        <dbReference type="ARBA" id="ARBA00022729"/>
    </source>
</evidence>
<dbReference type="InterPro" id="IPR038765">
    <property type="entry name" value="Papain-like_cys_pep_sf"/>
</dbReference>
<dbReference type="Pfam" id="PF01841">
    <property type="entry name" value="Transglut_core"/>
    <property type="match status" value="1"/>
</dbReference>
<evidence type="ECO:0000256" key="6">
    <source>
        <dbReference type="SAM" id="MobiDB-lite"/>
    </source>
</evidence>